<keyword evidence="3 6" id="KW-1015">Disulfide bond</keyword>
<dbReference type="Gene3D" id="3.55.30.10">
    <property type="entry name" value="Hsp33 domain"/>
    <property type="match status" value="1"/>
</dbReference>
<evidence type="ECO:0000313" key="8">
    <source>
        <dbReference type="Proteomes" id="UP000051315"/>
    </source>
</evidence>
<name>A0A0R1W010_9LACO</name>
<comment type="subcellular location">
    <subcellularLocation>
        <location evidence="6">Cytoplasm</location>
    </subcellularLocation>
</comment>
<protein>
    <recommendedName>
        <fullName evidence="6">33 kDa chaperonin</fullName>
    </recommendedName>
    <alternativeName>
        <fullName evidence="6">Heat shock protein 33 homolog</fullName>
        <shortName evidence="6">HSP33</shortName>
    </alternativeName>
</protein>
<keyword evidence="5 6" id="KW-0676">Redox-active center</keyword>
<dbReference type="PANTHER" id="PTHR30111">
    <property type="entry name" value="33 KDA CHAPERONIN"/>
    <property type="match status" value="1"/>
</dbReference>
<dbReference type="PANTHER" id="PTHR30111:SF1">
    <property type="entry name" value="33 KDA CHAPERONIN"/>
    <property type="match status" value="1"/>
</dbReference>
<dbReference type="InterPro" id="IPR016154">
    <property type="entry name" value="Heat_shock_Hsp33_C"/>
</dbReference>
<evidence type="ECO:0000256" key="2">
    <source>
        <dbReference type="ARBA" id="ARBA00022833"/>
    </source>
</evidence>
<evidence type="ECO:0000256" key="5">
    <source>
        <dbReference type="ARBA" id="ARBA00023284"/>
    </source>
</evidence>
<dbReference type="RefSeq" id="WP_057825349.1">
    <property type="nucleotide sequence ID" value="NZ_AZFX01000080.1"/>
</dbReference>
<dbReference type="SUPFAM" id="SSF118352">
    <property type="entry name" value="HSP33 redox switch-like"/>
    <property type="match status" value="1"/>
</dbReference>
<comment type="similarity">
    <text evidence="6">Belongs to the HSP33 family.</text>
</comment>
<keyword evidence="7" id="KW-0346">Stress response</keyword>
<gene>
    <name evidence="6" type="primary">hslO</name>
    <name evidence="7" type="ORF">FC15_GL000414</name>
</gene>
<reference evidence="7 8" key="1">
    <citation type="journal article" date="2015" name="Genome Announc.">
        <title>Expanding the biotechnology potential of lactobacilli through comparative genomics of 213 strains and associated genera.</title>
        <authorList>
            <person name="Sun Z."/>
            <person name="Harris H.M."/>
            <person name="McCann A."/>
            <person name="Guo C."/>
            <person name="Argimon S."/>
            <person name="Zhang W."/>
            <person name="Yang X."/>
            <person name="Jeffery I.B."/>
            <person name="Cooney J.C."/>
            <person name="Kagawa T.F."/>
            <person name="Liu W."/>
            <person name="Song Y."/>
            <person name="Salvetti E."/>
            <person name="Wrobel A."/>
            <person name="Rasinkangas P."/>
            <person name="Parkhill J."/>
            <person name="Rea M.C."/>
            <person name="O'Sullivan O."/>
            <person name="Ritari J."/>
            <person name="Douillard F.P."/>
            <person name="Paul Ross R."/>
            <person name="Yang R."/>
            <person name="Briner A.E."/>
            <person name="Felis G.E."/>
            <person name="de Vos W.M."/>
            <person name="Barrangou R."/>
            <person name="Klaenhammer T.R."/>
            <person name="Caufield P.W."/>
            <person name="Cui Y."/>
            <person name="Zhang H."/>
            <person name="O'Toole P.W."/>
        </authorList>
    </citation>
    <scope>NUCLEOTIDE SEQUENCE [LARGE SCALE GENOMIC DNA]</scope>
    <source>
        <strain evidence="7 8">DSM 17758</strain>
    </source>
</reference>
<comment type="PTM">
    <text evidence="6">Under oxidizing conditions two disulfide bonds are formed involving the reactive cysteines. Under reducing conditions zinc is bound to the reactive cysteines and the protein is inactive.</text>
</comment>
<evidence type="ECO:0000256" key="4">
    <source>
        <dbReference type="ARBA" id="ARBA00023186"/>
    </source>
</evidence>
<proteinExistence type="inferred from homology"/>
<dbReference type="PIRSF" id="PIRSF005261">
    <property type="entry name" value="Heat_shock_Hsp33"/>
    <property type="match status" value="1"/>
</dbReference>
<dbReference type="HAMAP" id="MF_00117">
    <property type="entry name" value="HslO"/>
    <property type="match status" value="1"/>
</dbReference>
<evidence type="ECO:0000313" key="7">
    <source>
        <dbReference type="EMBL" id="KRM08675.1"/>
    </source>
</evidence>
<accession>A0A0R1W010</accession>
<dbReference type="InterPro" id="IPR016153">
    <property type="entry name" value="Heat_shock_Hsp33_N"/>
</dbReference>
<sequence length="293" mass="31840">MEDYLVRAVTEDSAFRMLAVNGSKIVQTAQQAHDTWPASSAALGRTLIGTLLLSSALLKDDEKLTLRLLGDGPVGGIVADGNVQGEVKGYIQNPHVNLPLNVLGKIDVRRAVGTNGMVSVTKDLGLKQPFTGQVPITSGEIAEDLTYYLAKSEQIPSAMGLSVFVNQDNSIDVAGGFLIQTLPDATDDQLTRLEERLKELPLVSNLLREGQTPEQILQTIFGDEPIKFLGQSPVAFKCDCSKERFSKALATLPQHELQAMIDEGHEIDTACKFCNTHYQFSVADLQKLMKSAN</sequence>
<evidence type="ECO:0000256" key="6">
    <source>
        <dbReference type="HAMAP-Rule" id="MF_00117"/>
    </source>
</evidence>
<keyword evidence="2 6" id="KW-0862">Zinc</keyword>
<dbReference type="CDD" id="cd00498">
    <property type="entry name" value="Hsp33"/>
    <property type="match status" value="1"/>
</dbReference>
<dbReference type="STRING" id="1423735.FC15_GL000414"/>
<dbReference type="GO" id="GO:0042026">
    <property type="term" value="P:protein refolding"/>
    <property type="evidence" value="ECO:0007669"/>
    <property type="project" value="TreeGrafter"/>
</dbReference>
<keyword evidence="1 6" id="KW-0963">Cytoplasm</keyword>
<dbReference type="Pfam" id="PF01430">
    <property type="entry name" value="HSP33"/>
    <property type="match status" value="1"/>
</dbReference>
<dbReference type="EMBL" id="AZFX01000080">
    <property type="protein sequence ID" value="KRM08675.1"/>
    <property type="molecule type" value="Genomic_DNA"/>
</dbReference>
<organism evidence="7 8">
    <name type="scientific">Lapidilactobacillus concavus DSM 17758</name>
    <dbReference type="NCBI Taxonomy" id="1423735"/>
    <lineage>
        <taxon>Bacteria</taxon>
        <taxon>Bacillati</taxon>
        <taxon>Bacillota</taxon>
        <taxon>Bacilli</taxon>
        <taxon>Lactobacillales</taxon>
        <taxon>Lactobacillaceae</taxon>
        <taxon>Lapidilactobacillus</taxon>
    </lineage>
</organism>
<feature type="disulfide bond" description="Redox-active" evidence="6">
    <location>
        <begin position="271"/>
        <end position="274"/>
    </location>
</feature>
<evidence type="ECO:0000256" key="1">
    <source>
        <dbReference type="ARBA" id="ARBA00022490"/>
    </source>
</evidence>
<evidence type="ECO:0000256" key="3">
    <source>
        <dbReference type="ARBA" id="ARBA00023157"/>
    </source>
</evidence>
<dbReference type="GO" id="GO:0051082">
    <property type="term" value="F:unfolded protein binding"/>
    <property type="evidence" value="ECO:0007669"/>
    <property type="project" value="UniProtKB-UniRule"/>
</dbReference>
<feature type="disulfide bond" description="Redox-active" evidence="6">
    <location>
        <begin position="238"/>
        <end position="240"/>
    </location>
</feature>
<dbReference type="AlphaFoldDB" id="A0A0R1W010"/>
<dbReference type="Proteomes" id="UP000051315">
    <property type="component" value="Unassembled WGS sequence"/>
</dbReference>
<keyword evidence="4 6" id="KW-0143">Chaperone</keyword>
<comment type="caution">
    <text evidence="7">The sequence shown here is derived from an EMBL/GenBank/DDBJ whole genome shotgun (WGS) entry which is preliminary data.</text>
</comment>
<dbReference type="InterPro" id="IPR000397">
    <property type="entry name" value="Heat_shock_Hsp33"/>
</dbReference>
<dbReference type="OrthoDB" id="9776534at2"/>
<dbReference type="PATRIC" id="fig|1423735.3.peg.427"/>
<dbReference type="NCBIfam" id="NF001033">
    <property type="entry name" value="PRK00114.1"/>
    <property type="match status" value="1"/>
</dbReference>
<comment type="function">
    <text evidence="6">Redox regulated molecular chaperone. Protects both thermally unfolding and oxidatively damaged proteins from irreversible aggregation. Plays an important role in the bacterial defense system toward oxidative stress.</text>
</comment>
<dbReference type="GO" id="GO:0044183">
    <property type="term" value="F:protein folding chaperone"/>
    <property type="evidence" value="ECO:0007669"/>
    <property type="project" value="TreeGrafter"/>
</dbReference>
<dbReference type="GO" id="GO:0005737">
    <property type="term" value="C:cytoplasm"/>
    <property type="evidence" value="ECO:0007669"/>
    <property type="project" value="UniProtKB-SubCell"/>
</dbReference>
<keyword evidence="8" id="KW-1185">Reference proteome</keyword>
<dbReference type="SUPFAM" id="SSF64397">
    <property type="entry name" value="Hsp33 domain"/>
    <property type="match status" value="1"/>
</dbReference>
<dbReference type="Gene3D" id="3.90.1280.10">
    <property type="entry name" value="HSP33 redox switch-like"/>
    <property type="match status" value="1"/>
</dbReference>